<proteinExistence type="predicted"/>
<gene>
    <name evidence="1" type="ORF">JDN41_05650</name>
</gene>
<dbReference type="AlphaFoldDB" id="A0A8I1KJM2"/>
<organism evidence="1 2">
    <name type="scientific">Rhodomicrobium udaipurense</name>
    <dbReference type="NCBI Taxonomy" id="1202716"/>
    <lineage>
        <taxon>Bacteria</taxon>
        <taxon>Pseudomonadati</taxon>
        <taxon>Pseudomonadota</taxon>
        <taxon>Alphaproteobacteria</taxon>
        <taxon>Hyphomicrobiales</taxon>
        <taxon>Hyphomicrobiaceae</taxon>
        <taxon>Rhodomicrobium</taxon>
    </lineage>
</organism>
<evidence type="ECO:0008006" key="3">
    <source>
        <dbReference type="Google" id="ProtNLM"/>
    </source>
</evidence>
<protein>
    <recommendedName>
        <fullName evidence="3">LPS-assembly lipoprotein</fullName>
    </recommendedName>
</protein>
<evidence type="ECO:0000313" key="1">
    <source>
        <dbReference type="EMBL" id="MBJ7543039.1"/>
    </source>
</evidence>
<dbReference type="Gene3D" id="3.30.160.150">
    <property type="entry name" value="Lipoprotein like domain"/>
    <property type="match status" value="1"/>
</dbReference>
<dbReference type="Proteomes" id="UP000623250">
    <property type="component" value="Unassembled WGS sequence"/>
</dbReference>
<dbReference type="RefSeq" id="WP_052037230.1">
    <property type="nucleotide sequence ID" value="NZ_JAEMUK010000010.1"/>
</dbReference>
<dbReference type="EMBL" id="JAEMUK010000010">
    <property type="protein sequence ID" value="MBJ7543039.1"/>
    <property type="molecule type" value="Genomic_DNA"/>
</dbReference>
<keyword evidence="2" id="KW-1185">Reference proteome</keyword>
<sequence length="188" mass="19957">MSWLEISKNGNRLRRGAGLAVIAGFLAFGSAGCGFHPMYGTPTAGGHDLTEMMKRVEIAAISSRTGQKLRNELLFGTTGGGGTLPPVYRLDIALRESYRNTLVTQAGNPTGRILQLDAEFRLVRLADNETVFKGASTSEAAYDLAGSTGNAGSIYGDTRAALNAQNRAARTLADTLKTRLAAYLSRDA</sequence>
<comment type="caution">
    <text evidence="1">The sequence shown here is derived from an EMBL/GenBank/DDBJ whole genome shotgun (WGS) entry which is preliminary data.</text>
</comment>
<accession>A0A8I1KJM2</accession>
<name>A0A8I1KJM2_9HYPH</name>
<reference evidence="1 2" key="1">
    <citation type="submission" date="2020-12" db="EMBL/GenBank/DDBJ databases">
        <title>Revised draft genomes of Rhodomicrobium vannielii ATCC 17100 and Rhodomicrobium udaipurense JA643.</title>
        <authorList>
            <person name="Conners E.M."/>
            <person name="Davenport E.J."/>
            <person name="Bose A."/>
        </authorList>
    </citation>
    <scope>NUCLEOTIDE SEQUENCE [LARGE SCALE GENOMIC DNA]</scope>
    <source>
        <strain evidence="1 2">JA643</strain>
    </source>
</reference>
<evidence type="ECO:0000313" key="2">
    <source>
        <dbReference type="Proteomes" id="UP000623250"/>
    </source>
</evidence>